<reference evidence="1" key="2">
    <citation type="submission" date="2020-01" db="EMBL/GenBank/DDBJ databases">
        <authorList>
            <person name="Hornung B."/>
        </authorList>
    </citation>
    <scope>NUCLEOTIDE SEQUENCE</scope>
    <source>
        <strain evidence="1">PacBioINE</strain>
    </source>
</reference>
<sequence length="82" mass="8782">MLRAERGQPRRTCLRNTMILPETTDIGGARSGAPTLKTLYMNTGAQGKLKGKTQVCAGSAHDAPPVMRGCWGKFGLKPKSIP</sequence>
<organism evidence="1">
    <name type="scientific">Acididesulfobacillus acetoxydans</name>
    <dbReference type="NCBI Taxonomy" id="1561005"/>
    <lineage>
        <taxon>Bacteria</taxon>
        <taxon>Bacillati</taxon>
        <taxon>Bacillota</taxon>
        <taxon>Clostridia</taxon>
        <taxon>Eubacteriales</taxon>
        <taxon>Peptococcaceae</taxon>
        <taxon>Acididesulfobacillus</taxon>
    </lineage>
</organism>
<dbReference type="EMBL" id="CDGJ01000081">
    <property type="protein sequence ID" value="CEJ08344.1"/>
    <property type="molecule type" value="Genomic_DNA"/>
</dbReference>
<accession>A0A8S0X075</accession>
<evidence type="ECO:0000313" key="3">
    <source>
        <dbReference type="Proteomes" id="UP001071230"/>
    </source>
</evidence>
<gene>
    <name evidence="2" type="ORF">DEACI_2820</name>
    <name evidence="1" type="ORF">DEACI_3095</name>
</gene>
<reference evidence="2" key="1">
    <citation type="submission" date="2014-11" db="EMBL/GenBank/DDBJ databases">
        <authorList>
            <person name="Hornung B.V."/>
        </authorList>
    </citation>
    <scope>NUCLEOTIDE SEQUENCE</scope>
    <source>
        <strain evidence="2">INE</strain>
    </source>
</reference>
<dbReference type="EMBL" id="LR746496">
    <property type="protein sequence ID" value="CAA7602421.1"/>
    <property type="molecule type" value="Genomic_DNA"/>
</dbReference>
<dbReference type="AlphaFoldDB" id="A0A8S0X075"/>
<protein>
    <submittedName>
        <fullName evidence="1">Uncharacterized protein</fullName>
    </submittedName>
</protein>
<name>A0A8S0X075_9FIRM</name>
<dbReference type="Proteomes" id="UP000836597">
    <property type="component" value="Chromosome"/>
</dbReference>
<proteinExistence type="predicted"/>
<dbReference type="Proteomes" id="UP001071230">
    <property type="component" value="Unassembled WGS sequence"/>
</dbReference>
<keyword evidence="3" id="KW-1185">Reference proteome</keyword>
<evidence type="ECO:0000313" key="2">
    <source>
        <dbReference type="EMBL" id="CEJ08344.1"/>
    </source>
</evidence>
<evidence type="ECO:0000313" key="1">
    <source>
        <dbReference type="EMBL" id="CAA7602421.1"/>
    </source>
</evidence>
<dbReference type="KEGG" id="aacx:DEACI_3095"/>